<evidence type="ECO:0000259" key="2">
    <source>
        <dbReference type="Pfam" id="PF01558"/>
    </source>
</evidence>
<feature type="domain" description="Pyruvate/ketoisovalerate oxidoreductase catalytic" evidence="2">
    <location>
        <begin position="13"/>
        <end position="78"/>
    </location>
</feature>
<name>A0A2G9YD91_9BACT</name>
<evidence type="ECO:0000313" key="3">
    <source>
        <dbReference type="EMBL" id="PIP17152.1"/>
    </source>
</evidence>
<proteinExistence type="predicted"/>
<dbReference type="EMBL" id="PCRH01000032">
    <property type="protein sequence ID" value="PIP17152.1"/>
    <property type="molecule type" value="Genomic_DNA"/>
</dbReference>
<dbReference type="GO" id="GO:0016903">
    <property type="term" value="F:oxidoreductase activity, acting on the aldehyde or oxo group of donors"/>
    <property type="evidence" value="ECO:0007669"/>
    <property type="project" value="InterPro"/>
</dbReference>
<dbReference type="InterPro" id="IPR052198">
    <property type="entry name" value="IorB_Oxidoreductase"/>
</dbReference>
<protein>
    <recommendedName>
        <fullName evidence="2">Pyruvate/ketoisovalerate oxidoreductase catalytic domain-containing protein</fullName>
    </recommendedName>
</protein>
<evidence type="ECO:0000313" key="4">
    <source>
        <dbReference type="Proteomes" id="UP000231480"/>
    </source>
</evidence>
<sequence>MHKNFNIIICGLGGQGVITLTRILANAALLDGYDVKTSELHGLSQRGGSVETHLRFGKKIYSPLIMPSQVDLIINLNKPKKVFEKPALSGIFMLGHYCHKKIIPLKPSSVLKAIEKIIPTKYIKENKKVFKSTYKD</sequence>
<organism evidence="3 4">
    <name type="scientific">Candidatus Portnoybacteria bacterium CG23_combo_of_CG06-09_8_20_14_all_37_13</name>
    <dbReference type="NCBI Taxonomy" id="1974819"/>
    <lineage>
        <taxon>Bacteria</taxon>
        <taxon>Candidatus Portnoyibacteriota</taxon>
    </lineage>
</organism>
<dbReference type="PANTHER" id="PTHR43854:SF1">
    <property type="entry name" value="INDOLEPYRUVATE OXIDOREDUCTASE SUBUNIT IORB"/>
    <property type="match status" value="1"/>
</dbReference>
<evidence type="ECO:0000256" key="1">
    <source>
        <dbReference type="ARBA" id="ARBA00023002"/>
    </source>
</evidence>
<dbReference type="AlphaFoldDB" id="A0A2G9YD91"/>
<dbReference type="Gene3D" id="3.40.920.10">
    <property type="entry name" value="Pyruvate-ferredoxin oxidoreductase, PFOR, domain III"/>
    <property type="match status" value="2"/>
</dbReference>
<accession>A0A2G9YD91</accession>
<reference evidence="3 4" key="1">
    <citation type="submission" date="2017-09" db="EMBL/GenBank/DDBJ databases">
        <title>Depth-based differentiation of microbial function through sediment-hosted aquifers and enrichment of novel symbionts in the deep terrestrial subsurface.</title>
        <authorList>
            <person name="Probst A.J."/>
            <person name="Ladd B."/>
            <person name="Jarett J.K."/>
            <person name="Geller-Mcgrath D.E."/>
            <person name="Sieber C.M."/>
            <person name="Emerson J.B."/>
            <person name="Anantharaman K."/>
            <person name="Thomas B.C."/>
            <person name="Malmstrom R."/>
            <person name="Stieglmeier M."/>
            <person name="Klingl A."/>
            <person name="Woyke T."/>
            <person name="Ryan C.M."/>
            <person name="Banfield J.F."/>
        </authorList>
    </citation>
    <scope>NUCLEOTIDE SEQUENCE [LARGE SCALE GENOMIC DNA]</scope>
    <source>
        <strain evidence="3">CG23_combo_of_CG06-09_8_20_14_all_37_13</strain>
    </source>
</reference>
<dbReference type="SUPFAM" id="SSF53323">
    <property type="entry name" value="Pyruvate-ferredoxin oxidoreductase, PFOR, domain III"/>
    <property type="match status" value="1"/>
</dbReference>
<dbReference type="InterPro" id="IPR002869">
    <property type="entry name" value="Pyrv_flavodox_OxRed_cen"/>
</dbReference>
<dbReference type="Proteomes" id="UP000231480">
    <property type="component" value="Unassembled WGS sequence"/>
</dbReference>
<dbReference type="PANTHER" id="PTHR43854">
    <property type="entry name" value="INDOLEPYRUVATE OXIDOREDUCTASE SUBUNIT IORB"/>
    <property type="match status" value="1"/>
</dbReference>
<gene>
    <name evidence="3" type="ORF">COX44_01405</name>
</gene>
<dbReference type="InterPro" id="IPR019752">
    <property type="entry name" value="Pyrv/ketoisovalerate_OxRed_cat"/>
</dbReference>
<comment type="caution">
    <text evidence="3">The sequence shown here is derived from an EMBL/GenBank/DDBJ whole genome shotgun (WGS) entry which is preliminary data.</text>
</comment>
<keyword evidence="1" id="KW-0560">Oxidoreductase</keyword>
<dbReference type="Pfam" id="PF01558">
    <property type="entry name" value="POR"/>
    <property type="match status" value="1"/>
</dbReference>